<evidence type="ECO:0000313" key="2">
    <source>
        <dbReference type="Proteomes" id="UP000311919"/>
    </source>
</evidence>
<comment type="caution">
    <text evidence="1">The sequence shown here is derived from an EMBL/GenBank/DDBJ whole genome shotgun (WGS) entry which is preliminary data.</text>
</comment>
<reference evidence="1 2" key="1">
    <citation type="submission" date="2019-03" db="EMBL/GenBank/DDBJ databases">
        <title>An improved genome assembly of the fluke Schistosoma japonicum.</title>
        <authorList>
            <person name="Hu W."/>
            <person name="Luo F."/>
            <person name="Yin M."/>
            <person name="Mo X."/>
            <person name="Sun C."/>
            <person name="Wu Q."/>
            <person name="Zhu B."/>
            <person name="Xiang M."/>
            <person name="Wang J."/>
            <person name="Wang Y."/>
            <person name="Zhang T."/>
            <person name="Xu B."/>
            <person name="Zheng H."/>
            <person name="Feng Z."/>
        </authorList>
    </citation>
    <scope>NUCLEOTIDE SEQUENCE [LARGE SCALE GENOMIC DNA]</scope>
    <source>
        <strain evidence="1">HuSjv2</strain>
        <tissue evidence="1">Worms</tissue>
    </source>
</reference>
<dbReference type="OrthoDB" id="6306870at2759"/>
<dbReference type="AlphaFoldDB" id="A0A4Z2CVT2"/>
<protein>
    <submittedName>
        <fullName evidence="1">Secretory glyco k5-like protein</fullName>
    </submittedName>
</protein>
<dbReference type="Proteomes" id="UP000311919">
    <property type="component" value="Unassembled WGS sequence"/>
</dbReference>
<dbReference type="EMBL" id="SKCS01000410">
    <property type="protein sequence ID" value="TNN08315.1"/>
    <property type="molecule type" value="Genomic_DNA"/>
</dbReference>
<accession>A0A4Z2CVT2</accession>
<keyword evidence="2" id="KW-1185">Reference proteome</keyword>
<evidence type="ECO:0000313" key="1">
    <source>
        <dbReference type="EMBL" id="TNN08315.1"/>
    </source>
</evidence>
<organism evidence="1 2">
    <name type="scientific">Schistosoma japonicum</name>
    <name type="common">Blood fluke</name>
    <dbReference type="NCBI Taxonomy" id="6182"/>
    <lineage>
        <taxon>Eukaryota</taxon>
        <taxon>Metazoa</taxon>
        <taxon>Spiralia</taxon>
        <taxon>Lophotrochozoa</taxon>
        <taxon>Platyhelminthes</taxon>
        <taxon>Trematoda</taxon>
        <taxon>Digenea</taxon>
        <taxon>Strigeidida</taxon>
        <taxon>Schistosomatoidea</taxon>
        <taxon>Schistosomatidae</taxon>
        <taxon>Schistosoma</taxon>
    </lineage>
</organism>
<proteinExistence type="predicted"/>
<feature type="non-terminal residue" evidence="1">
    <location>
        <position position="1"/>
    </location>
</feature>
<name>A0A4Z2CVT2_SCHJA</name>
<feature type="non-terminal residue" evidence="1">
    <location>
        <position position="87"/>
    </location>
</feature>
<gene>
    <name evidence="1" type="ORF">EWB00_007098</name>
</gene>
<sequence>YLPLERKQCLGNWNETIQKTVNYGCTVLINITEWKWKNRTELDLLAIKQLNDVDMETGSKNHKNRGFDYKVAKEKILPCSEDEEDMS</sequence>